<proteinExistence type="inferred from homology"/>
<dbReference type="PANTHER" id="PTHR39178:SF1">
    <property type="entry name" value="RIBOSOMAL-PROCESSING CYSTEINE PROTEASE PRP"/>
    <property type="match status" value="1"/>
</dbReference>
<dbReference type="GO" id="GO:0006508">
    <property type="term" value="P:proteolysis"/>
    <property type="evidence" value="ECO:0007669"/>
    <property type="project" value="UniProtKB-KW"/>
</dbReference>
<sequence length="104" mass="11821">MIKINFIKTENKIKKVEITGHALQAESGKDLVCAAVTAISTGTLNAIDQIKEHSCNFTIDDGLIVIEVLNDDDILQIILQTMYYQLLTIYQQYQTYIQLKEVEQ</sequence>
<name>R4UL21_9MOLU</name>
<evidence type="ECO:0000256" key="5">
    <source>
        <dbReference type="ARBA" id="ARBA00044503"/>
    </source>
</evidence>
<dbReference type="InterPro" id="IPR007422">
    <property type="entry name" value="Peptidase_Prp"/>
</dbReference>
<dbReference type="GO" id="GO:0008234">
    <property type="term" value="F:cysteine-type peptidase activity"/>
    <property type="evidence" value="ECO:0007669"/>
    <property type="project" value="UniProtKB-KW"/>
</dbReference>
<dbReference type="GO" id="GO:0042254">
    <property type="term" value="P:ribosome biogenesis"/>
    <property type="evidence" value="ECO:0007669"/>
    <property type="project" value="UniProtKB-KW"/>
</dbReference>
<keyword evidence="8" id="KW-1185">Reference proteome</keyword>
<dbReference type="SUPFAM" id="SSF118010">
    <property type="entry name" value="TM1457-like"/>
    <property type="match status" value="1"/>
</dbReference>
<dbReference type="Pfam" id="PF04327">
    <property type="entry name" value="Peptidase_Prp"/>
    <property type="match status" value="1"/>
</dbReference>
<evidence type="ECO:0000256" key="3">
    <source>
        <dbReference type="ARBA" id="ARBA00022801"/>
    </source>
</evidence>
<keyword evidence="3" id="KW-0378">Hydrolase</keyword>
<protein>
    <recommendedName>
        <fullName evidence="6">Ribosomal processing cysteine protease Prp</fullName>
    </recommendedName>
</protein>
<evidence type="ECO:0000256" key="4">
    <source>
        <dbReference type="ARBA" id="ARBA00022807"/>
    </source>
</evidence>
<dbReference type="RefSeq" id="WP_016340605.1">
    <property type="nucleotide sequence ID" value="NC_021284.1"/>
</dbReference>
<evidence type="ECO:0000256" key="1">
    <source>
        <dbReference type="ARBA" id="ARBA00022517"/>
    </source>
</evidence>
<evidence type="ECO:0000313" key="8">
    <source>
        <dbReference type="Proteomes" id="UP000013963"/>
    </source>
</evidence>
<accession>R4UL21</accession>
<reference evidence="7 8" key="1">
    <citation type="journal article" date="2013" name="Genome Biol. Evol.">
        <title>Complete genomes of two dipteran-associated spiroplasmas provided insights into the origin, dynamics, and impacts of viral invasion in spiroplasma.</title>
        <authorList>
            <person name="Ku C."/>
            <person name="Lo W.S."/>
            <person name="Chen L.L."/>
            <person name="Kuo C.H."/>
        </authorList>
    </citation>
    <scope>NUCLEOTIDE SEQUENCE [LARGE SCALE GENOMIC DNA]</scope>
    <source>
        <strain evidence="7">EA-1</strain>
    </source>
</reference>
<keyword evidence="4" id="KW-0788">Thiol protease</keyword>
<gene>
    <name evidence="7" type="ORF">SSYRP_v1c03620</name>
</gene>
<dbReference type="CDD" id="cd16332">
    <property type="entry name" value="Prp-like"/>
    <property type="match status" value="1"/>
</dbReference>
<dbReference type="OrthoDB" id="48998at2"/>
<dbReference type="HOGENOM" id="CLU_140910_1_0_14"/>
<evidence type="ECO:0000256" key="6">
    <source>
        <dbReference type="ARBA" id="ARBA00044538"/>
    </source>
</evidence>
<dbReference type="AlphaFoldDB" id="R4UL21"/>
<dbReference type="eggNOG" id="COG2868">
    <property type="taxonomic scope" value="Bacteria"/>
</dbReference>
<organism evidence="7 8">
    <name type="scientific">Spiroplasma syrphidicola EA-1</name>
    <dbReference type="NCBI Taxonomy" id="1276229"/>
    <lineage>
        <taxon>Bacteria</taxon>
        <taxon>Bacillati</taxon>
        <taxon>Mycoplasmatota</taxon>
        <taxon>Mollicutes</taxon>
        <taxon>Entomoplasmatales</taxon>
        <taxon>Spiroplasmataceae</taxon>
        <taxon>Spiroplasma</taxon>
    </lineage>
</organism>
<dbReference type="STRING" id="1276229.SSYRP_v1c03620"/>
<dbReference type="KEGG" id="ssyr:SSYRP_v1c03620"/>
<dbReference type="Gene3D" id="3.30.70.1490">
    <property type="entry name" value="Cysteine protease Prp"/>
    <property type="match status" value="1"/>
</dbReference>
<dbReference type="InterPro" id="IPR036764">
    <property type="entry name" value="Peptidase_Prp_sf"/>
</dbReference>
<dbReference type="EMBL" id="CP005078">
    <property type="protein sequence ID" value="AGM25956.1"/>
    <property type="molecule type" value="Genomic_DNA"/>
</dbReference>
<keyword evidence="1" id="KW-0690">Ribosome biogenesis</keyword>
<dbReference type="PATRIC" id="fig|1276229.3.peg.359"/>
<dbReference type="PANTHER" id="PTHR39178">
    <property type="entry name" value="HYPOTHETICAL RIBOSOME-ASSOCIATED PROTEIN"/>
    <property type="match status" value="1"/>
</dbReference>
<dbReference type="Proteomes" id="UP000013963">
    <property type="component" value="Chromosome"/>
</dbReference>
<keyword evidence="2" id="KW-0645">Protease</keyword>
<evidence type="ECO:0000256" key="2">
    <source>
        <dbReference type="ARBA" id="ARBA00022670"/>
    </source>
</evidence>
<comment type="similarity">
    <text evidence="5">Belongs to the Prp family.</text>
</comment>
<evidence type="ECO:0000313" key="7">
    <source>
        <dbReference type="EMBL" id="AGM25956.1"/>
    </source>
</evidence>